<dbReference type="Gene3D" id="3.30.2090.10">
    <property type="entry name" value="Multidrug efflux transporter AcrB TolC docking domain, DN and DC subdomains"/>
    <property type="match status" value="2"/>
</dbReference>
<dbReference type="Gene3D" id="3.30.70.1430">
    <property type="entry name" value="Multidrug efflux transporter AcrB pore domain"/>
    <property type="match status" value="2"/>
</dbReference>
<dbReference type="SUPFAM" id="SSF82693">
    <property type="entry name" value="Multidrug efflux transporter AcrB pore domain, PN1, PN2, PC1 and PC2 subdomains"/>
    <property type="match status" value="3"/>
</dbReference>
<comment type="caution">
    <text evidence="2">The sequence shown here is derived from an EMBL/GenBank/DDBJ whole genome shotgun (WGS) entry which is preliminary data.</text>
</comment>
<feature type="transmembrane region" description="Helical" evidence="1">
    <location>
        <begin position="428"/>
        <end position="447"/>
    </location>
</feature>
<dbReference type="GO" id="GO:0005886">
    <property type="term" value="C:plasma membrane"/>
    <property type="evidence" value="ECO:0007669"/>
    <property type="project" value="TreeGrafter"/>
</dbReference>
<dbReference type="EMBL" id="VFIY01000004">
    <property type="protein sequence ID" value="TPD62868.1"/>
    <property type="molecule type" value="Genomic_DNA"/>
</dbReference>
<dbReference type="RefSeq" id="WP_139938118.1">
    <property type="nucleotide sequence ID" value="NZ_JBHSYP010000022.1"/>
</dbReference>
<dbReference type="PANTHER" id="PTHR32063:SF0">
    <property type="entry name" value="SWARMING MOTILITY PROTEIN SWRC"/>
    <property type="match status" value="1"/>
</dbReference>
<dbReference type="SUPFAM" id="SSF82714">
    <property type="entry name" value="Multidrug efflux transporter AcrB TolC docking domain, DN and DC subdomains"/>
    <property type="match status" value="2"/>
</dbReference>
<keyword evidence="1" id="KW-0812">Transmembrane</keyword>
<keyword evidence="1" id="KW-0472">Membrane</keyword>
<feature type="transmembrane region" description="Helical" evidence="1">
    <location>
        <begin position="859"/>
        <end position="876"/>
    </location>
</feature>
<dbReference type="SUPFAM" id="SSF82866">
    <property type="entry name" value="Multidrug efflux transporter AcrB transmembrane domain"/>
    <property type="match status" value="2"/>
</dbReference>
<dbReference type="InterPro" id="IPR027463">
    <property type="entry name" value="AcrB_DN_DC_subdom"/>
</dbReference>
<proteinExistence type="predicted"/>
<dbReference type="Gene3D" id="1.20.1640.10">
    <property type="entry name" value="Multidrug efflux transporter AcrB transmembrane domain"/>
    <property type="match status" value="2"/>
</dbReference>
<feature type="transmembrane region" description="Helical" evidence="1">
    <location>
        <begin position="912"/>
        <end position="933"/>
    </location>
</feature>
<dbReference type="GO" id="GO:0042910">
    <property type="term" value="F:xenobiotic transmembrane transporter activity"/>
    <property type="evidence" value="ECO:0007669"/>
    <property type="project" value="TreeGrafter"/>
</dbReference>
<keyword evidence="3" id="KW-1185">Reference proteome</keyword>
<feature type="transmembrane region" description="Helical" evidence="1">
    <location>
        <begin position="385"/>
        <end position="407"/>
    </location>
</feature>
<feature type="transmembrane region" description="Helical" evidence="1">
    <location>
        <begin position="1002"/>
        <end position="1027"/>
    </location>
</feature>
<feature type="transmembrane region" description="Helical" evidence="1">
    <location>
        <begin position="530"/>
        <end position="550"/>
    </location>
</feature>
<feature type="transmembrane region" description="Helical" evidence="1">
    <location>
        <begin position="358"/>
        <end position="379"/>
    </location>
</feature>
<dbReference type="Pfam" id="PF00873">
    <property type="entry name" value="ACR_tran"/>
    <property type="match status" value="1"/>
</dbReference>
<sequence length="1052" mass="116203">MNSIINAAIEHFRVVLLCLALIFIGGSVAYMTIPKEDRPDVTIPLVYIHLHHDGISPEDSARLLIKPMEVTLKTIEGVKEIRGIAQENGASIIVEFTAGTDPDLAILDVREQVDKARSELPEETDEPSVNEISTAIFPILTVVLYGDVPERVLYNLSRRLRDDIETIPSILDAKVNGDREDLLEIIIDPLKLESYQLSPTDILTVVSTNNKLVAAGSLDTGSGRFSVKIPGVFESALDVYNLPLKVSGNSVVTLADVAEVRRTYKEPTTYSRFNGRSAVSISLTKRAGENTFDAVARAKAIVEESAKNWPKGLQHAYLGDQSVEVRNSISSLQNSVISAILLVAIAIVIALGNRAAFLVAVTIPGSFLLSIFLLEMFGFTINRMVLFGLILSVGLLVDGSIVVSEYADRKLHEGLDKKEAYKLAAQRMAWPILASTATTLAAFFPLLFWPGTPGEFMRYVPLTLIYTLSASFLMALIFMPTLGSKIGKREGFSFDAASKLAASDHFSARNVPGLTGTYVRLVDRLIRHPFRVIAVISVIIVAVFIVFANARVPVEFFPKGIADKVMINIHARGNLSLDERDILVRSVERRIAHVDGIETSQTRTVTGLESSSDATEDVIGQIILNFENWKERRDSDEIIDELRRKTANIPGLVVEIVLPKFGPEQGKDIQIEVKADDIRKAAAAASLVYQKLETIPGLSDLDSTLPLPGIQWELKVDRAMAGLYETSLLSVGNMVQLVTNGVKVGEYRPDDTDDEVDIRVRFPEKYRNLEQLDDVRVWTREGLVPISNFVKREAKQKISSIERIDTLPTFKVRSNVVDIKTRSTIVAELQQWLSQQQFDPSVKVSFAGQDEDQKEAFEFLIEAFIMALFLMCLILVTQFNSFYNAFLILLSVLLSTAGVLIGIVLFDRSFQVVMTGVGIISLAGIVVNNNIVLIDTYDRLYKAGADAYDAIVQTVAQRLRPVMLTTVTTVIGLMPMVFQMNIDFANRTLEVGSPYSAVWVDLALAVSVGLVFATVLTLLLTPCLLAAKVKISLVMGKRRDQKEEKRKLKRVA</sequence>
<dbReference type="InterPro" id="IPR001036">
    <property type="entry name" value="Acrflvin-R"/>
</dbReference>
<dbReference type="Gene3D" id="3.30.70.1320">
    <property type="entry name" value="Multidrug efflux transporter AcrB pore domain like"/>
    <property type="match status" value="1"/>
</dbReference>
<name>A0A501PRT4_9PROT</name>
<dbReference type="OrthoDB" id="9798415at2"/>
<keyword evidence="1" id="KW-1133">Transmembrane helix</keyword>
<organism evidence="2 3">
    <name type="scientific">Emcibacter nanhaiensis</name>
    <dbReference type="NCBI Taxonomy" id="1505037"/>
    <lineage>
        <taxon>Bacteria</taxon>
        <taxon>Pseudomonadati</taxon>
        <taxon>Pseudomonadota</taxon>
        <taxon>Alphaproteobacteria</taxon>
        <taxon>Emcibacterales</taxon>
        <taxon>Emcibacteraceae</taxon>
        <taxon>Emcibacter</taxon>
    </lineage>
</organism>
<evidence type="ECO:0000313" key="2">
    <source>
        <dbReference type="EMBL" id="TPD62868.1"/>
    </source>
</evidence>
<dbReference type="PRINTS" id="PR00702">
    <property type="entry name" value="ACRIFLAVINRP"/>
</dbReference>
<dbReference type="AlphaFoldDB" id="A0A501PRT4"/>
<accession>A0A501PRT4</accession>
<evidence type="ECO:0000313" key="3">
    <source>
        <dbReference type="Proteomes" id="UP000319148"/>
    </source>
</evidence>
<feature type="transmembrane region" description="Helical" evidence="1">
    <location>
        <begin position="459"/>
        <end position="479"/>
    </location>
</feature>
<dbReference type="PANTHER" id="PTHR32063">
    <property type="match status" value="1"/>
</dbReference>
<reference evidence="3" key="1">
    <citation type="submission" date="2019-06" db="EMBL/GenBank/DDBJ databases">
        <title>The complete genome of Emcibacter congregatus ZYLT.</title>
        <authorList>
            <person name="Zhao Z."/>
        </authorList>
    </citation>
    <scope>NUCLEOTIDE SEQUENCE [LARGE SCALE GENOMIC DNA]</scope>
    <source>
        <strain evidence="3">MCCC 1A06723</strain>
    </source>
</reference>
<gene>
    <name evidence="2" type="ORF">FIV46_01950</name>
</gene>
<dbReference type="Gene3D" id="3.30.70.1440">
    <property type="entry name" value="Multidrug efflux transporter AcrB pore domain"/>
    <property type="match status" value="1"/>
</dbReference>
<protein>
    <submittedName>
        <fullName evidence="2">Efflux RND transporter permease subunit</fullName>
    </submittedName>
</protein>
<feature type="transmembrane region" description="Helical" evidence="1">
    <location>
        <begin position="12"/>
        <end position="33"/>
    </location>
</feature>
<dbReference type="Proteomes" id="UP000319148">
    <property type="component" value="Unassembled WGS sequence"/>
</dbReference>
<feature type="transmembrane region" description="Helical" evidence="1">
    <location>
        <begin position="332"/>
        <end position="351"/>
    </location>
</feature>
<evidence type="ECO:0000256" key="1">
    <source>
        <dbReference type="SAM" id="Phobius"/>
    </source>
</evidence>
<feature type="transmembrane region" description="Helical" evidence="1">
    <location>
        <begin position="883"/>
        <end position="906"/>
    </location>
</feature>
<feature type="transmembrane region" description="Helical" evidence="1">
    <location>
        <begin position="962"/>
        <end position="982"/>
    </location>
</feature>